<evidence type="ECO:0000313" key="3">
    <source>
        <dbReference type="EMBL" id="WKW13817.1"/>
    </source>
</evidence>
<organism evidence="3 4">
    <name type="scientific">Pseudogemmatithrix spongiicola</name>
    <dbReference type="NCBI Taxonomy" id="3062599"/>
    <lineage>
        <taxon>Bacteria</taxon>
        <taxon>Pseudomonadati</taxon>
        <taxon>Gemmatimonadota</taxon>
        <taxon>Gemmatimonadia</taxon>
        <taxon>Gemmatimonadales</taxon>
        <taxon>Gemmatimonadaceae</taxon>
        <taxon>Pseudogemmatithrix</taxon>
    </lineage>
</organism>
<sequence>MTDRRYSDDEVAEIFRRATVLRPESRVPLAASDGMTLAQLEAIAQEAGIEPSRIAAAARELDAPSAAPRRAVGVPISVSRSVELPRNLTEREWEFLVTRLRETFDATGKLETHGSLRTWSNGNLRVMLEPGMNGHRVRFTSLNAGLRVRLVAGSLTAGFGLTVTLVASFVSADAGWAAFGSSGIVGVVGLVIAAVAGGASKKWRGERRQQFDTLAAELERLTRG</sequence>
<proteinExistence type="predicted"/>
<evidence type="ECO:0000313" key="4">
    <source>
        <dbReference type="Proteomes" id="UP001229955"/>
    </source>
</evidence>
<keyword evidence="1" id="KW-1133">Transmembrane helix</keyword>
<dbReference type="AlphaFoldDB" id="A0AA49JXW2"/>
<dbReference type="RefSeq" id="WP_367886618.1">
    <property type="nucleotide sequence ID" value="NZ_CP130612.1"/>
</dbReference>
<name>A0AA49JXW2_9BACT</name>
<dbReference type="Proteomes" id="UP001229955">
    <property type="component" value="Chromosome"/>
</dbReference>
<evidence type="ECO:0000313" key="2">
    <source>
        <dbReference type="EMBL" id="WKW10908.1"/>
    </source>
</evidence>
<feature type="transmembrane region" description="Helical" evidence="1">
    <location>
        <begin position="148"/>
        <end position="170"/>
    </location>
</feature>
<gene>
    <name evidence="2" type="ORF">Strain138_000141</name>
    <name evidence="3" type="ORF">Strain318_000141</name>
</gene>
<reference evidence="3" key="1">
    <citation type="submission" date="2023-07" db="EMBL/GenBank/DDBJ databases">
        <authorList>
            <person name="Haufschild T."/>
            <person name="Kallscheuer N."/>
            <person name="Hammer J."/>
            <person name="Kohn T."/>
            <person name="Kabuu M."/>
            <person name="Jogler M."/>
            <person name="Wohfarth N."/>
            <person name="Heuer A."/>
            <person name="Rohde M."/>
            <person name="van Teeseling M.C.F."/>
            <person name="Jogler C."/>
        </authorList>
    </citation>
    <scope>NUCLEOTIDE SEQUENCE</scope>
    <source>
        <strain evidence="2">Strain 138</strain>
        <strain evidence="3">Strain 318</strain>
    </source>
</reference>
<dbReference type="EMBL" id="CP130612">
    <property type="protein sequence ID" value="WKW10908.1"/>
    <property type="molecule type" value="Genomic_DNA"/>
</dbReference>
<keyword evidence="4" id="KW-1185">Reference proteome</keyword>
<accession>A0AA49JXW2</accession>
<dbReference type="EMBL" id="CP130613">
    <property type="protein sequence ID" value="WKW13817.1"/>
    <property type="molecule type" value="Genomic_DNA"/>
</dbReference>
<protein>
    <submittedName>
        <fullName evidence="3">Uncharacterized protein</fullName>
    </submittedName>
</protein>
<accession>A0AA49JSM4</accession>
<feature type="transmembrane region" description="Helical" evidence="1">
    <location>
        <begin position="176"/>
        <end position="199"/>
    </location>
</feature>
<keyword evidence="1" id="KW-0812">Transmembrane</keyword>
<dbReference type="KEGG" id="pspc:Strain318_000141"/>
<evidence type="ECO:0000256" key="1">
    <source>
        <dbReference type="SAM" id="Phobius"/>
    </source>
</evidence>
<keyword evidence="1" id="KW-0472">Membrane</keyword>